<evidence type="ECO:0000313" key="1">
    <source>
        <dbReference type="EMBL" id="MBX60973.1"/>
    </source>
</evidence>
<protein>
    <submittedName>
        <fullName evidence="1">Uncharacterized protein</fullName>
    </submittedName>
</protein>
<accession>A0A2P2Q261</accession>
<name>A0A2P2Q261_RHIMU</name>
<dbReference type="AlphaFoldDB" id="A0A2P2Q261"/>
<dbReference type="EMBL" id="GGEC01080489">
    <property type="protein sequence ID" value="MBX60973.1"/>
    <property type="molecule type" value="Transcribed_RNA"/>
</dbReference>
<sequence>MNQSLKGPKYFKFFLFNLQWWSVLCFQRITKDEGCGLPWHVG</sequence>
<organism evidence="1">
    <name type="scientific">Rhizophora mucronata</name>
    <name type="common">Asiatic mangrove</name>
    <dbReference type="NCBI Taxonomy" id="61149"/>
    <lineage>
        <taxon>Eukaryota</taxon>
        <taxon>Viridiplantae</taxon>
        <taxon>Streptophyta</taxon>
        <taxon>Embryophyta</taxon>
        <taxon>Tracheophyta</taxon>
        <taxon>Spermatophyta</taxon>
        <taxon>Magnoliopsida</taxon>
        <taxon>eudicotyledons</taxon>
        <taxon>Gunneridae</taxon>
        <taxon>Pentapetalae</taxon>
        <taxon>rosids</taxon>
        <taxon>fabids</taxon>
        <taxon>Malpighiales</taxon>
        <taxon>Rhizophoraceae</taxon>
        <taxon>Rhizophora</taxon>
    </lineage>
</organism>
<reference evidence="1" key="1">
    <citation type="submission" date="2018-02" db="EMBL/GenBank/DDBJ databases">
        <title>Rhizophora mucronata_Transcriptome.</title>
        <authorList>
            <person name="Meera S.P."/>
            <person name="Sreeshan A."/>
            <person name="Augustine A."/>
        </authorList>
    </citation>
    <scope>NUCLEOTIDE SEQUENCE</scope>
    <source>
        <tissue evidence="1">Leaf</tissue>
    </source>
</reference>
<proteinExistence type="predicted"/>